<comment type="caution">
    <text evidence="2">The sequence shown here is derived from an EMBL/GenBank/DDBJ whole genome shotgun (WGS) entry which is preliminary data.</text>
</comment>
<protein>
    <submittedName>
        <fullName evidence="2">Uncharacterized protein</fullName>
    </submittedName>
</protein>
<gene>
    <name evidence="2" type="ORF">Tco_0856959</name>
</gene>
<evidence type="ECO:0000313" key="2">
    <source>
        <dbReference type="EMBL" id="GJT09917.1"/>
    </source>
</evidence>
<proteinExistence type="predicted"/>
<keyword evidence="3" id="KW-1185">Reference proteome</keyword>
<accession>A0ABQ5B6Z1</accession>
<evidence type="ECO:0000256" key="1">
    <source>
        <dbReference type="SAM" id="MobiDB-lite"/>
    </source>
</evidence>
<reference evidence="2" key="1">
    <citation type="journal article" date="2022" name="Int. J. Mol. Sci.">
        <title>Draft Genome of Tanacetum Coccineum: Genomic Comparison of Closely Related Tanacetum-Family Plants.</title>
        <authorList>
            <person name="Yamashiro T."/>
            <person name="Shiraishi A."/>
            <person name="Nakayama K."/>
            <person name="Satake H."/>
        </authorList>
    </citation>
    <scope>NUCLEOTIDE SEQUENCE</scope>
</reference>
<feature type="non-terminal residue" evidence="2">
    <location>
        <position position="1"/>
    </location>
</feature>
<name>A0ABQ5B6Z1_9ASTR</name>
<dbReference type="EMBL" id="BQNB010012948">
    <property type="protein sequence ID" value="GJT09917.1"/>
    <property type="molecule type" value="Genomic_DNA"/>
</dbReference>
<dbReference type="Proteomes" id="UP001151760">
    <property type="component" value="Unassembled WGS sequence"/>
</dbReference>
<organism evidence="2 3">
    <name type="scientific">Tanacetum coccineum</name>
    <dbReference type="NCBI Taxonomy" id="301880"/>
    <lineage>
        <taxon>Eukaryota</taxon>
        <taxon>Viridiplantae</taxon>
        <taxon>Streptophyta</taxon>
        <taxon>Embryophyta</taxon>
        <taxon>Tracheophyta</taxon>
        <taxon>Spermatophyta</taxon>
        <taxon>Magnoliopsida</taxon>
        <taxon>eudicotyledons</taxon>
        <taxon>Gunneridae</taxon>
        <taxon>Pentapetalae</taxon>
        <taxon>asterids</taxon>
        <taxon>campanulids</taxon>
        <taxon>Asterales</taxon>
        <taxon>Asteraceae</taxon>
        <taxon>Asteroideae</taxon>
        <taxon>Anthemideae</taxon>
        <taxon>Anthemidinae</taxon>
        <taxon>Tanacetum</taxon>
    </lineage>
</organism>
<feature type="region of interest" description="Disordered" evidence="1">
    <location>
        <begin position="1"/>
        <end position="22"/>
    </location>
</feature>
<evidence type="ECO:0000313" key="3">
    <source>
        <dbReference type="Proteomes" id="UP001151760"/>
    </source>
</evidence>
<sequence length="53" mass="5584">PRDQRGSRLPPAGALTVTEDAPTIDEGDQAILAPMQALQQPPLPPPVATRTMP</sequence>
<reference evidence="2" key="2">
    <citation type="submission" date="2022-01" db="EMBL/GenBank/DDBJ databases">
        <authorList>
            <person name="Yamashiro T."/>
            <person name="Shiraishi A."/>
            <person name="Satake H."/>
            <person name="Nakayama K."/>
        </authorList>
    </citation>
    <scope>NUCLEOTIDE SEQUENCE</scope>
</reference>